<proteinExistence type="predicted"/>
<protein>
    <submittedName>
        <fullName evidence="1">Uncharacterized protein</fullName>
    </submittedName>
</protein>
<evidence type="ECO:0000313" key="1">
    <source>
        <dbReference type="EMBL" id="KAH7905573.1"/>
    </source>
</evidence>
<dbReference type="Proteomes" id="UP000790377">
    <property type="component" value="Unassembled WGS sequence"/>
</dbReference>
<dbReference type="EMBL" id="MU268163">
    <property type="protein sequence ID" value="KAH7905573.1"/>
    <property type="molecule type" value="Genomic_DNA"/>
</dbReference>
<keyword evidence="2" id="KW-1185">Reference proteome</keyword>
<comment type="caution">
    <text evidence="1">The sequence shown here is derived from an EMBL/GenBank/DDBJ whole genome shotgun (WGS) entry which is preliminary data.</text>
</comment>
<name>A0ACB7ZXR0_9AGAM</name>
<sequence length="510" mass="55831">MITSTDTITLALSIDPAPLEGSERATILQELWHELQATSVDALQASTPLLSVFANECLLCAFIYKACPPDPNPLNGELVMDPIGIVYVTVSLANSTAGEANIGIVVGKEHRRKGYARDAVYLVLRWAFEELNFHRVQVAVMDGPGKDRPLKLFTGLGFGHEGTRRRSAYRPEEGVVGGWRDVAYLALLDTEWVLRECIVPGPVNMWDEMLARHAREREELALWEDKCRRIKKMSSTETVRDADGSPNTKEPRDSGLPDFSWSYDGSSASSQSSDYGSLPPSPRLQRPQADEVDPFFDTLPRLSLPRIQLDEAEGSSGNVNLDIDYERDSNPTSAYPPFRRSFAPSPPNRRPSPSLLTISRPSSSYNPRLSMLRTIPSTSDSSAQTPISMPPGSALSTSSLFAQNQTSPTPENDNVSHQLHVTTNDSDWTNTRHSIPRRSRSSSISSSGSLSELQSPISGSSDQAFGYYSPYSWSEPDSSDFSSGSEWDMLDSAGASGSDSDSPMITGLAL</sequence>
<evidence type="ECO:0000313" key="2">
    <source>
        <dbReference type="Proteomes" id="UP000790377"/>
    </source>
</evidence>
<reference evidence="1" key="1">
    <citation type="journal article" date="2021" name="New Phytol.">
        <title>Evolutionary innovations through gain and loss of genes in the ectomycorrhizal Boletales.</title>
        <authorList>
            <person name="Wu G."/>
            <person name="Miyauchi S."/>
            <person name="Morin E."/>
            <person name="Kuo A."/>
            <person name="Drula E."/>
            <person name="Varga T."/>
            <person name="Kohler A."/>
            <person name="Feng B."/>
            <person name="Cao Y."/>
            <person name="Lipzen A."/>
            <person name="Daum C."/>
            <person name="Hundley H."/>
            <person name="Pangilinan J."/>
            <person name="Johnson J."/>
            <person name="Barry K."/>
            <person name="LaButti K."/>
            <person name="Ng V."/>
            <person name="Ahrendt S."/>
            <person name="Min B."/>
            <person name="Choi I.G."/>
            <person name="Park H."/>
            <person name="Plett J.M."/>
            <person name="Magnuson J."/>
            <person name="Spatafora J.W."/>
            <person name="Nagy L.G."/>
            <person name="Henrissat B."/>
            <person name="Grigoriev I.V."/>
            <person name="Yang Z.L."/>
            <person name="Xu J."/>
            <person name="Martin F.M."/>
        </authorList>
    </citation>
    <scope>NUCLEOTIDE SEQUENCE</scope>
    <source>
        <strain evidence="1">ATCC 28755</strain>
    </source>
</reference>
<gene>
    <name evidence="1" type="ORF">BJ138DRAFT_1164499</name>
</gene>
<organism evidence="1 2">
    <name type="scientific">Hygrophoropsis aurantiaca</name>
    <dbReference type="NCBI Taxonomy" id="72124"/>
    <lineage>
        <taxon>Eukaryota</taxon>
        <taxon>Fungi</taxon>
        <taxon>Dikarya</taxon>
        <taxon>Basidiomycota</taxon>
        <taxon>Agaricomycotina</taxon>
        <taxon>Agaricomycetes</taxon>
        <taxon>Agaricomycetidae</taxon>
        <taxon>Boletales</taxon>
        <taxon>Coniophorineae</taxon>
        <taxon>Hygrophoropsidaceae</taxon>
        <taxon>Hygrophoropsis</taxon>
    </lineage>
</organism>
<accession>A0ACB7ZXR0</accession>